<evidence type="ECO:0000313" key="2">
    <source>
        <dbReference type="EMBL" id="KAG0692619.1"/>
    </source>
</evidence>
<keyword evidence="3" id="KW-1185">Reference proteome</keyword>
<dbReference type="EMBL" id="JACEEZ010026464">
    <property type="protein sequence ID" value="KAG0692619.1"/>
    <property type="molecule type" value="Genomic_DNA"/>
</dbReference>
<feature type="region of interest" description="Disordered" evidence="1">
    <location>
        <begin position="30"/>
        <end position="53"/>
    </location>
</feature>
<evidence type="ECO:0000256" key="1">
    <source>
        <dbReference type="SAM" id="MobiDB-lite"/>
    </source>
</evidence>
<dbReference type="AlphaFoldDB" id="A0A8J8WBS2"/>
<sequence length="168" mass="18729">MEHKTGHWQSSNRPQNTNTLQLLDPSLTLDQKEPPLQMPFSRRPHRSIPLTSSSTTSASGLLVFITTAWGAHSRINSTRRHYRRKPTAQTGRLLSGSCACCQQEKLTFGGSATGYNWCRGSTSTRHSVKCGRQLQVIAGNMRPSDPPTLTLLREAKEARRLICPSHLH</sequence>
<name>A0A8J8WBS2_CHIOP</name>
<gene>
    <name evidence="2" type="ORF">GWK47_027817</name>
</gene>
<organism evidence="2 3">
    <name type="scientific">Chionoecetes opilio</name>
    <name type="common">Atlantic snow crab</name>
    <name type="synonym">Cancer opilio</name>
    <dbReference type="NCBI Taxonomy" id="41210"/>
    <lineage>
        <taxon>Eukaryota</taxon>
        <taxon>Metazoa</taxon>
        <taxon>Ecdysozoa</taxon>
        <taxon>Arthropoda</taxon>
        <taxon>Crustacea</taxon>
        <taxon>Multicrustacea</taxon>
        <taxon>Malacostraca</taxon>
        <taxon>Eumalacostraca</taxon>
        <taxon>Eucarida</taxon>
        <taxon>Decapoda</taxon>
        <taxon>Pleocyemata</taxon>
        <taxon>Brachyura</taxon>
        <taxon>Eubrachyura</taxon>
        <taxon>Majoidea</taxon>
        <taxon>Majidae</taxon>
        <taxon>Chionoecetes</taxon>
    </lineage>
</organism>
<protein>
    <submittedName>
        <fullName evidence="2">Uncharacterized protein</fullName>
    </submittedName>
</protein>
<proteinExistence type="predicted"/>
<reference evidence="2" key="1">
    <citation type="submission" date="2020-07" db="EMBL/GenBank/DDBJ databases">
        <title>The High-quality genome of the commercially important snow crab, Chionoecetes opilio.</title>
        <authorList>
            <person name="Jeong J.-H."/>
            <person name="Ryu S."/>
        </authorList>
    </citation>
    <scope>NUCLEOTIDE SEQUENCE</scope>
    <source>
        <strain evidence="2">MADBK_172401_WGS</strain>
        <tissue evidence="2">Digestive gland</tissue>
    </source>
</reference>
<dbReference type="Proteomes" id="UP000770661">
    <property type="component" value="Unassembled WGS sequence"/>
</dbReference>
<comment type="caution">
    <text evidence="2">The sequence shown here is derived from an EMBL/GenBank/DDBJ whole genome shotgun (WGS) entry which is preliminary data.</text>
</comment>
<accession>A0A8J8WBS2</accession>
<evidence type="ECO:0000313" key="3">
    <source>
        <dbReference type="Proteomes" id="UP000770661"/>
    </source>
</evidence>